<dbReference type="EMBL" id="OZ035826">
    <property type="protein sequence ID" value="CAL1603257.1"/>
    <property type="molecule type" value="Genomic_DNA"/>
</dbReference>
<organism evidence="1 2">
    <name type="scientific">Knipowitschia caucasica</name>
    <name type="common">Caucasian dwarf goby</name>
    <name type="synonym">Pomatoschistus caucasicus</name>
    <dbReference type="NCBI Taxonomy" id="637954"/>
    <lineage>
        <taxon>Eukaryota</taxon>
        <taxon>Metazoa</taxon>
        <taxon>Chordata</taxon>
        <taxon>Craniata</taxon>
        <taxon>Vertebrata</taxon>
        <taxon>Euteleostomi</taxon>
        <taxon>Actinopterygii</taxon>
        <taxon>Neopterygii</taxon>
        <taxon>Teleostei</taxon>
        <taxon>Neoteleostei</taxon>
        <taxon>Acanthomorphata</taxon>
        <taxon>Gobiaria</taxon>
        <taxon>Gobiiformes</taxon>
        <taxon>Gobioidei</taxon>
        <taxon>Gobiidae</taxon>
        <taxon>Gobiinae</taxon>
        <taxon>Knipowitschia</taxon>
    </lineage>
</organism>
<dbReference type="AlphaFoldDB" id="A0AAV2LLN3"/>
<reference evidence="1 2" key="1">
    <citation type="submission" date="2024-04" db="EMBL/GenBank/DDBJ databases">
        <authorList>
            <person name="Waldvogel A.-M."/>
            <person name="Schoenle A."/>
        </authorList>
    </citation>
    <scope>NUCLEOTIDE SEQUENCE [LARGE SCALE GENOMIC DNA]</scope>
</reference>
<evidence type="ECO:0000313" key="1">
    <source>
        <dbReference type="EMBL" id="CAL1603257.1"/>
    </source>
</evidence>
<accession>A0AAV2LLN3</accession>
<protein>
    <submittedName>
        <fullName evidence="1">Uncharacterized protein</fullName>
    </submittedName>
</protein>
<evidence type="ECO:0000313" key="2">
    <source>
        <dbReference type="Proteomes" id="UP001497482"/>
    </source>
</evidence>
<dbReference type="Proteomes" id="UP001497482">
    <property type="component" value="Chromosome 4"/>
</dbReference>
<name>A0AAV2LLN3_KNICA</name>
<proteinExistence type="predicted"/>
<gene>
    <name evidence="1" type="ORF">KC01_LOCUS30959</name>
</gene>
<keyword evidence="2" id="KW-1185">Reference proteome</keyword>
<sequence>MIGPPSTAAAALHGGRTAVERQISMAGPTLRRLSVRLALNTAQAILYLSLVQSPDRRVESGCILLLSVSDQGPEACPKAALGGPYT</sequence>